<evidence type="ECO:0000313" key="1">
    <source>
        <dbReference type="EMBL" id="CAB4153378.1"/>
    </source>
</evidence>
<organism evidence="1">
    <name type="scientific">uncultured Caudovirales phage</name>
    <dbReference type="NCBI Taxonomy" id="2100421"/>
    <lineage>
        <taxon>Viruses</taxon>
        <taxon>Duplodnaviria</taxon>
        <taxon>Heunggongvirae</taxon>
        <taxon>Uroviricota</taxon>
        <taxon>Caudoviricetes</taxon>
        <taxon>Peduoviridae</taxon>
        <taxon>Maltschvirus</taxon>
        <taxon>Maltschvirus maltsch</taxon>
    </lineage>
</organism>
<proteinExistence type="predicted"/>
<accession>A0A6J5N3R8</accession>
<gene>
    <name evidence="1" type="ORF">UFOVP622_13</name>
</gene>
<protein>
    <submittedName>
        <fullName evidence="1">Uncharacterized protein</fullName>
    </submittedName>
</protein>
<sequence length="235" mass="27524">MKIELTIPTSLDEIPLLHYQKFMEVSKNSNDDEFTAQKMIQIFCGIELKEVVKIAFNDMVYLVNHFNKLFSEIPKLKPTFKINDLELGMIPNFDKITWEEYIELESQFKDFDTFHKAMAVLYRPVIEKNKKGQYLIAPFNNVEEFSDLMKYTPLSVALSSHVFFWNLERELLEATLNYLETQMKKLNKSNKMILAKKISSANSGDGISQFMQLQRETLQNLMKSSEQNYLPSLTF</sequence>
<reference evidence="1" key="1">
    <citation type="submission" date="2020-04" db="EMBL/GenBank/DDBJ databases">
        <authorList>
            <person name="Chiriac C."/>
            <person name="Salcher M."/>
            <person name="Ghai R."/>
            <person name="Kavagutti S V."/>
        </authorList>
    </citation>
    <scope>NUCLEOTIDE SEQUENCE</scope>
</reference>
<dbReference type="EMBL" id="LR796594">
    <property type="protein sequence ID" value="CAB4153378.1"/>
    <property type="molecule type" value="Genomic_DNA"/>
</dbReference>
<name>A0A6J5N3R8_9CAUD</name>